<organism evidence="15 16">
    <name type="scientific">Daphnia magna</name>
    <dbReference type="NCBI Taxonomy" id="35525"/>
    <lineage>
        <taxon>Eukaryota</taxon>
        <taxon>Metazoa</taxon>
        <taxon>Ecdysozoa</taxon>
        <taxon>Arthropoda</taxon>
        <taxon>Crustacea</taxon>
        <taxon>Branchiopoda</taxon>
        <taxon>Diplostraca</taxon>
        <taxon>Cladocera</taxon>
        <taxon>Anomopoda</taxon>
        <taxon>Daphniidae</taxon>
        <taxon>Daphnia</taxon>
    </lineage>
</organism>
<dbReference type="InterPro" id="IPR009057">
    <property type="entry name" value="Homeodomain-like_sf"/>
</dbReference>
<dbReference type="Gene3D" id="1.10.10.60">
    <property type="entry name" value="Homeodomain-like"/>
    <property type="match status" value="1"/>
</dbReference>
<gene>
    <name evidence="15" type="ORF">APZ42_028043</name>
</gene>
<keyword evidence="16" id="KW-1185">Reference proteome</keyword>
<dbReference type="GO" id="GO:0000981">
    <property type="term" value="F:DNA-binding transcription factor activity, RNA polymerase II-specific"/>
    <property type="evidence" value="ECO:0007669"/>
    <property type="project" value="TreeGrafter"/>
</dbReference>
<evidence type="ECO:0000256" key="3">
    <source>
        <dbReference type="ARBA" id="ARBA00022737"/>
    </source>
</evidence>
<accession>A0A164QVF2</accession>
<dbReference type="PROSITE" id="PS50071">
    <property type="entry name" value="HOMEOBOX_2"/>
    <property type="match status" value="1"/>
</dbReference>
<dbReference type="CDD" id="cd00086">
    <property type="entry name" value="homeodomain"/>
    <property type="match status" value="1"/>
</dbReference>
<sequence length="387" mass="42502">MAFTPVIEESVGMDSPHHQHGEVLLSLLARHKSLEATIPRCAGCSGFILDRFILKVLDRPWHTECLKCMDCGTHLVDKCFVRGGSTYCKEDFFRRFGTKCACCDQGIAPSQIVRRAQHHVYHLECFQCVLCGRQLDTGDEFYLMEDRKLVCKPDYESAKTKAFEILEGENPPKRPRTTITAKQLETLKSAYNASPKPARHVREQLSQDTGLDMRVVQVWFQNRHLFTERGHGLRKKGPSISIRAKEKRLKKDAGRARWGQYFRNGNGTGGSNGGSIGVSKDGIRASKIEDLKEDLILGFSSGRHGGLGSHNGSNGNPLTPMTGASMSDMGGMAPLAPASASSDISNMSSNSSERSSSSSNGHYPYFPPSPDSWLGDVTDAASSGQPF</sequence>
<dbReference type="SUPFAM" id="SSF46689">
    <property type="entry name" value="Homeodomain-like"/>
    <property type="match status" value="1"/>
</dbReference>
<evidence type="ECO:0000256" key="2">
    <source>
        <dbReference type="ARBA" id="ARBA00022723"/>
    </source>
</evidence>
<dbReference type="FunFam" id="2.10.110.10:FF:000006">
    <property type="entry name" value="LIM homeobox transcription factor 1-beta"/>
    <property type="match status" value="1"/>
</dbReference>
<evidence type="ECO:0000256" key="1">
    <source>
        <dbReference type="ARBA" id="ARBA00004123"/>
    </source>
</evidence>
<dbReference type="FunFam" id="2.10.110.10:FF:000032">
    <property type="entry name" value="LIM/homeobox protein Lhx3"/>
    <property type="match status" value="1"/>
</dbReference>
<dbReference type="InterPro" id="IPR001356">
    <property type="entry name" value="HD"/>
</dbReference>
<dbReference type="Pfam" id="PF00412">
    <property type="entry name" value="LIM"/>
    <property type="match status" value="2"/>
</dbReference>
<evidence type="ECO:0000313" key="15">
    <source>
        <dbReference type="EMBL" id="KZS08093.1"/>
    </source>
</evidence>
<keyword evidence="7 9" id="KW-0371">Homeobox</keyword>
<dbReference type="PANTHER" id="PTHR24208">
    <property type="entry name" value="LIM/HOMEOBOX PROTEIN LHX"/>
    <property type="match status" value="1"/>
</dbReference>
<dbReference type="GO" id="GO:0030182">
    <property type="term" value="P:neuron differentiation"/>
    <property type="evidence" value="ECO:0007669"/>
    <property type="project" value="TreeGrafter"/>
</dbReference>
<dbReference type="InterPro" id="IPR001781">
    <property type="entry name" value="Znf_LIM"/>
</dbReference>
<evidence type="ECO:0000256" key="4">
    <source>
        <dbReference type="ARBA" id="ARBA00022833"/>
    </source>
</evidence>
<proteinExistence type="predicted"/>
<comment type="subcellular location">
    <subcellularLocation>
        <location evidence="1 9 11">Nucleus</location>
    </subcellularLocation>
</comment>
<dbReference type="Proteomes" id="UP000076858">
    <property type="component" value="Unassembled WGS sequence"/>
</dbReference>
<dbReference type="InterPro" id="IPR049594">
    <property type="entry name" value="Lhx3/4-like_LIM2"/>
</dbReference>
<keyword evidence="8 9" id="KW-0539">Nucleus</keyword>
<dbReference type="PANTHER" id="PTHR24208:SF128">
    <property type="entry name" value="LIM3, ISOFORM G"/>
    <property type="match status" value="1"/>
</dbReference>
<reference evidence="15 16" key="1">
    <citation type="submission" date="2016-03" db="EMBL/GenBank/DDBJ databases">
        <title>EvidentialGene: Evidence-directed Construction of Genes on Genomes.</title>
        <authorList>
            <person name="Gilbert D.G."/>
            <person name="Choi J.-H."/>
            <person name="Mockaitis K."/>
            <person name="Colbourne J."/>
            <person name="Pfrender M."/>
        </authorList>
    </citation>
    <scope>NUCLEOTIDE SEQUENCE [LARGE SCALE GENOMIC DNA]</scope>
    <source>
        <strain evidence="15 16">Xinb3</strain>
        <tissue evidence="15">Complete organism</tissue>
    </source>
</reference>
<dbReference type="STRING" id="35525.A0A164QVF2"/>
<evidence type="ECO:0000256" key="12">
    <source>
        <dbReference type="SAM" id="MobiDB-lite"/>
    </source>
</evidence>
<dbReference type="Gene3D" id="2.10.110.10">
    <property type="entry name" value="Cysteine Rich Protein"/>
    <property type="match status" value="2"/>
</dbReference>
<dbReference type="GO" id="GO:0005634">
    <property type="term" value="C:nucleus"/>
    <property type="evidence" value="ECO:0007669"/>
    <property type="project" value="UniProtKB-SubCell"/>
</dbReference>
<evidence type="ECO:0000256" key="10">
    <source>
        <dbReference type="PROSITE-ProRule" id="PRU00125"/>
    </source>
</evidence>
<dbReference type="FunFam" id="1.10.10.60:FF:000219">
    <property type="entry name" value="LIM/homeobox protein Lhx3"/>
    <property type="match status" value="1"/>
</dbReference>
<keyword evidence="4 10" id="KW-0862">Zinc</keyword>
<evidence type="ECO:0000256" key="9">
    <source>
        <dbReference type="PROSITE-ProRule" id="PRU00108"/>
    </source>
</evidence>
<evidence type="ECO:0000259" key="14">
    <source>
        <dbReference type="PROSITE" id="PS50071"/>
    </source>
</evidence>
<dbReference type="InterPro" id="IPR050453">
    <property type="entry name" value="LIM_Homeobox_TF"/>
</dbReference>
<evidence type="ECO:0000256" key="6">
    <source>
        <dbReference type="ARBA" id="ARBA00023125"/>
    </source>
</evidence>
<evidence type="ECO:0000313" key="16">
    <source>
        <dbReference type="Proteomes" id="UP000076858"/>
    </source>
</evidence>
<dbReference type="AlphaFoldDB" id="A0A164QVF2"/>
<dbReference type="Pfam" id="PF00046">
    <property type="entry name" value="Homeodomain"/>
    <property type="match status" value="1"/>
</dbReference>
<dbReference type="CDD" id="cd09376">
    <property type="entry name" value="LIM2_Lhx3_Lhx4"/>
    <property type="match status" value="1"/>
</dbReference>
<keyword evidence="6 9" id="KW-0238">DNA-binding</keyword>
<protein>
    <submittedName>
        <fullName evidence="15">LIM/homeobox protein Lhx4</fullName>
    </submittedName>
</protein>
<comment type="caution">
    <text evidence="15">The sequence shown here is derived from an EMBL/GenBank/DDBJ whole genome shotgun (WGS) entry which is preliminary data.</text>
</comment>
<dbReference type="PROSITE" id="PS50023">
    <property type="entry name" value="LIM_DOMAIN_2"/>
    <property type="match status" value="2"/>
</dbReference>
<feature type="region of interest" description="Disordered" evidence="12">
    <location>
        <begin position="303"/>
        <end position="387"/>
    </location>
</feature>
<feature type="compositionally biased region" description="Low complexity" evidence="12">
    <location>
        <begin position="339"/>
        <end position="360"/>
    </location>
</feature>
<evidence type="ECO:0000256" key="11">
    <source>
        <dbReference type="RuleBase" id="RU000682"/>
    </source>
</evidence>
<dbReference type="OrthoDB" id="10068367at2759"/>
<feature type="domain" description="Homeobox" evidence="14">
    <location>
        <begin position="170"/>
        <end position="230"/>
    </location>
</feature>
<feature type="domain" description="LIM zinc-binding" evidence="13">
    <location>
        <begin position="99"/>
        <end position="161"/>
    </location>
</feature>
<evidence type="ECO:0000256" key="7">
    <source>
        <dbReference type="ARBA" id="ARBA00023155"/>
    </source>
</evidence>
<feature type="DNA-binding region" description="Homeobox" evidence="9">
    <location>
        <begin position="172"/>
        <end position="231"/>
    </location>
</feature>
<keyword evidence="5 10" id="KW-0440">LIM domain</keyword>
<evidence type="ECO:0000256" key="5">
    <source>
        <dbReference type="ARBA" id="ARBA00023038"/>
    </source>
</evidence>
<feature type="domain" description="LIM zinc-binding" evidence="13">
    <location>
        <begin position="39"/>
        <end position="98"/>
    </location>
</feature>
<dbReference type="GO" id="GO:0008270">
    <property type="term" value="F:zinc ion binding"/>
    <property type="evidence" value="ECO:0007669"/>
    <property type="project" value="InterPro"/>
</dbReference>
<dbReference type="SUPFAM" id="SSF57716">
    <property type="entry name" value="Glucocorticoid receptor-like (DNA-binding domain)"/>
    <property type="match status" value="2"/>
</dbReference>
<dbReference type="PROSITE" id="PS00478">
    <property type="entry name" value="LIM_DOMAIN_1"/>
    <property type="match status" value="2"/>
</dbReference>
<dbReference type="SMART" id="SM00389">
    <property type="entry name" value="HOX"/>
    <property type="match status" value="1"/>
</dbReference>
<dbReference type="GO" id="GO:0000977">
    <property type="term" value="F:RNA polymerase II transcription regulatory region sequence-specific DNA binding"/>
    <property type="evidence" value="ECO:0007669"/>
    <property type="project" value="TreeGrafter"/>
</dbReference>
<dbReference type="SMART" id="SM00132">
    <property type="entry name" value="LIM"/>
    <property type="match status" value="2"/>
</dbReference>
<dbReference type="EMBL" id="LRGB01002361">
    <property type="protein sequence ID" value="KZS08093.1"/>
    <property type="molecule type" value="Genomic_DNA"/>
</dbReference>
<keyword evidence="3" id="KW-0677">Repeat</keyword>
<evidence type="ECO:0000259" key="13">
    <source>
        <dbReference type="PROSITE" id="PS50023"/>
    </source>
</evidence>
<keyword evidence="2 10" id="KW-0479">Metal-binding</keyword>
<name>A0A164QVF2_9CRUS</name>
<evidence type="ECO:0000256" key="8">
    <source>
        <dbReference type="ARBA" id="ARBA00023242"/>
    </source>
</evidence>